<dbReference type="AlphaFoldDB" id="A0A2P2NYP9"/>
<dbReference type="EMBL" id="GGEC01067108">
    <property type="protein sequence ID" value="MBX47592.1"/>
    <property type="molecule type" value="Transcribed_RNA"/>
</dbReference>
<reference evidence="1" key="1">
    <citation type="submission" date="2018-02" db="EMBL/GenBank/DDBJ databases">
        <title>Rhizophora mucronata_Transcriptome.</title>
        <authorList>
            <person name="Meera S.P."/>
            <person name="Sreeshan A."/>
            <person name="Augustine A."/>
        </authorList>
    </citation>
    <scope>NUCLEOTIDE SEQUENCE</scope>
    <source>
        <tissue evidence="1">Leaf</tissue>
    </source>
</reference>
<protein>
    <submittedName>
        <fullName evidence="1">Uncharacterized protein</fullName>
    </submittedName>
</protein>
<accession>A0A2P2NYP9</accession>
<name>A0A2P2NYP9_RHIMU</name>
<proteinExistence type="predicted"/>
<organism evidence="1">
    <name type="scientific">Rhizophora mucronata</name>
    <name type="common">Asiatic mangrove</name>
    <dbReference type="NCBI Taxonomy" id="61149"/>
    <lineage>
        <taxon>Eukaryota</taxon>
        <taxon>Viridiplantae</taxon>
        <taxon>Streptophyta</taxon>
        <taxon>Embryophyta</taxon>
        <taxon>Tracheophyta</taxon>
        <taxon>Spermatophyta</taxon>
        <taxon>Magnoliopsida</taxon>
        <taxon>eudicotyledons</taxon>
        <taxon>Gunneridae</taxon>
        <taxon>Pentapetalae</taxon>
        <taxon>rosids</taxon>
        <taxon>fabids</taxon>
        <taxon>Malpighiales</taxon>
        <taxon>Rhizophoraceae</taxon>
        <taxon>Rhizophora</taxon>
    </lineage>
</organism>
<sequence>MIYEPLIENPCSCEVCTHGPVARPTHLPNGNGHLTVSNFAKCCN</sequence>
<evidence type="ECO:0000313" key="1">
    <source>
        <dbReference type="EMBL" id="MBX47592.1"/>
    </source>
</evidence>